<dbReference type="InterPro" id="IPR021796">
    <property type="entry name" value="Tll0287-like_dom"/>
</dbReference>
<dbReference type="AlphaFoldDB" id="A0A5B2TQ27"/>
<dbReference type="InterPro" id="IPR036909">
    <property type="entry name" value="Cyt_c-like_dom_sf"/>
</dbReference>
<evidence type="ECO:0000313" key="6">
    <source>
        <dbReference type="EMBL" id="KAA2216671.1"/>
    </source>
</evidence>
<dbReference type="Proteomes" id="UP000323188">
    <property type="component" value="Unassembled WGS sequence"/>
</dbReference>
<protein>
    <submittedName>
        <fullName evidence="6">DUF3365 domain-containing protein</fullName>
    </submittedName>
</protein>
<dbReference type="GO" id="GO:0020037">
    <property type="term" value="F:heme binding"/>
    <property type="evidence" value="ECO:0007669"/>
    <property type="project" value="InterPro"/>
</dbReference>
<name>A0A5B2TQ27_9FLAO</name>
<evidence type="ECO:0000313" key="7">
    <source>
        <dbReference type="Proteomes" id="UP000323188"/>
    </source>
</evidence>
<dbReference type="Pfam" id="PF11845">
    <property type="entry name" value="Tll0287-like"/>
    <property type="match status" value="1"/>
</dbReference>
<dbReference type="GO" id="GO:0046872">
    <property type="term" value="F:metal ion binding"/>
    <property type="evidence" value="ECO:0007669"/>
    <property type="project" value="UniProtKB-KW"/>
</dbReference>
<organism evidence="6 7">
    <name type="scientific">Maribacter flavus</name>
    <dbReference type="NCBI Taxonomy" id="1658664"/>
    <lineage>
        <taxon>Bacteria</taxon>
        <taxon>Pseudomonadati</taxon>
        <taxon>Bacteroidota</taxon>
        <taxon>Flavobacteriia</taxon>
        <taxon>Flavobacteriales</taxon>
        <taxon>Flavobacteriaceae</taxon>
        <taxon>Maribacter</taxon>
    </lineage>
</organism>
<keyword evidence="3 4" id="KW-0408">Iron</keyword>
<reference evidence="6 7" key="1">
    <citation type="submission" date="2019-09" db="EMBL/GenBank/DDBJ databases">
        <authorList>
            <person name="Khan S.A."/>
            <person name="Jeon C.O."/>
            <person name="Chun B.H."/>
            <person name="Jeong S.E."/>
        </authorList>
    </citation>
    <scope>NUCLEOTIDE SEQUENCE [LARGE SCALE GENOMIC DNA]</scope>
    <source>
        <strain evidence="6 7">KCTC 42508</strain>
    </source>
</reference>
<keyword evidence="1 4" id="KW-0349">Heme</keyword>
<dbReference type="EMBL" id="VUOE01000002">
    <property type="protein sequence ID" value="KAA2216671.1"/>
    <property type="molecule type" value="Genomic_DNA"/>
</dbReference>
<dbReference type="InterPro" id="IPR009056">
    <property type="entry name" value="Cyt_c-like_dom"/>
</dbReference>
<dbReference type="Gene3D" id="1.10.760.10">
    <property type="entry name" value="Cytochrome c-like domain"/>
    <property type="match status" value="1"/>
</dbReference>
<evidence type="ECO:0000256" key="4">
    <source>
        <dbReference type="PROSITE-ProRule" id="PRU00433"/>
    </source>
</evidence>
<sequence length="334" mass="37847">MKKILFIISLLYLASCKNSGNSDKSISEVAIEKPAFNQQDALKGRELMEAKCYVCHGPDAGEDARIAPPMIAIKARYLMDSPNKEEFVDAIWNFVEKPSLEKGKMKGALKRFGVMPYQPYSEEDIRMISEYMFDYKIEEPGWFKEHWEKGHGSGNFEQQGKVLKEADAPKKSAKQIGLEMAQSTQNVLGKNLMGKMQKEGSVAALKFCNERAYPLTDSMAIVHNAKIKRVSDKTRNLRNKANAQEMEHIAFFKDKIRANEVYEPIVIENGDKTHFYAPIVTNDMCLKCHGNPSKDIPSEVVSILNERYPEDAATGYSTNEVRGIWSITFQKEEP</sequence>
<comment type="caution">
    <text evidence="6">The sequence shown here is derived from an EMBL/GenBank/DDBJ whole genome shotgun (WGS) entry which is preliminary data.</text>
</comment>
<dbReference type="GO" id="GO:0009055">
    <property type="term" value="F:electron transfer activity"/>
    <property type="evidence" value="ECO:0007669"/>
    <property type="project" value="InterPro"/>
</dbReference>
<proteinExistence type="predicted"/>
<evidence type="ECO:0000256" key="1">
    <source>
        <dbReference type="ARBA" id="ARBA00022617"/>
    </source>
</evidence>
<dbReference type="Pfam" id="PF00034">
    <property type="entry name" value="Cytochrom_C"/>
    <property type="match status" value="1"/>
</dbReference>
<dbReference type="SUPFAM" id="SSF46626">
    <property type="entry name" value="Cytochrome c"/>
    <property type="match status" value="1"/>
</dbReference>
<evidence type="ECO:0000259" key="5">
    <source>
        <dbReference type="PROSITE" id="PS51007"/>
    </source>
</evidence>
<evidence type="ECO:0000256" key="3">
    <source>
        <dbReference type="ARBA" id="ARBA00023004"/>
    </source>
</evidence>
<feature type="domain" description="Cytochrome c" evidence="5">
    <location>
        <begin position="39"/>
        <end position="136"/>
    </location>
</feature>
<evidence type="ECO:0000256" key="2">
    <source>
        <dbReference type="ARBA" id="ARBA00022723"/>
    </source>
</evidence>
<dbReference type="PROSITE" id="PS51007">
    <property type="entry name" value="CYTC"/>
    <property type="match status" value="1"/>
</dbReference>
<gene>
    <name evidence="6" type="ORF">F0361_11775</name>
</gene>
<dbReference type="RefSeq" id="WP_154918800.1">
    <property type="nucleotide sequence ID" value="NZ_VUOE01000002.1"/>
</dbReference>
<keyword evidence="2 4" id="KW-0479">Metal-binding</keyword>
<accession>A0A5B2TQ27</accession>